<evidence type="ECO:0000256" key="1">
    <source>
        <dbReference type="SAM" id="Phobius"/>
    </source>
</evidence>
<dbReference type="KEGG" id="psoj:PHYSODRAFT_439140"/>
<keyword evidence="1" id="KW-0812">Transmembrane</keyword>
<evidence type="ECO:0000313" key="3">
    <source>
        <dbReference type="Proteomes" id="UP000002640"/>
    </source>
</evidence>
<dbReference type="OMA" id="KKPANPW"/>
<dbReference type="InParanoid" id="G4Z2B1"/>
<name>G4Z2B1_PHYSP</name>
<keyword evidence="1" id="KW-1133">Transmembrane helix</keyword>
<proteinExistence type="predicted"/>
<feature type="transmembrane region" description="Helical" evidence="1">
    <location>
        <begin position="56"/>
        <end position="79"/>
    </location>
</feature>
<organism evidence="2 3">
    <name type="scientific">Phytophthora sojae (strain P6497)</name>
    <name type="common">Soybean stem and root rot agent</name>
    <name type="synonym">Phytophthora megasperma f. sp. glycines</name>
    <dbReference type="NCBI Taxonomy" id="1094619"/>
    <lineage>
        <taxon>Eukaryota</taxon>
        <taxon>Sar</taxon>
        <taxon>Stramenopiles</taxon>
        <taxon>Oomycota</taxon>
        <taxon>Peronosporomycetes</taxon>
        <taxon>Peronosporales</taxon>
        <taxon>Peronosporaceae</taxon>
        <taxon>Phytophthora</taxon>
    </lineage>
</organism>
<dbReference type="RefSeq" id="XP_009521972.1">
    <property type="nucleotide sequence ID" value="XM_009523677.1"/>
</dbReference>
<reference evidence="2 3" key="1">
    <citation type="journal article" date="2006" name="Science">
        <title>Phytophthora genome sequences uncover evolutionary origins and mechanisms of pathogenesis.</title>
        <authorList>
            <person name="Tyler B.M."/>
            <person name="Tripathy S."/>
            <person name="Zhang X."/>
            <person name="Dehal P."/>
            <person name="Jiang R.H."/>
            <person name="Aerts A."/>
            <person name="Arredondo F.D."/>
            <person name="Baxter L."/>
            <person name="Bensasson D."/>
            <person name="Beynon J.L."/>
            <person name="Chapman J."/>
            <person name="Damasceno C.M."/>
            <person name="Dorrance A.E."/>
            <person name="Dou D."/>
            <person name="Dickerman A.W."/>
            <person name="Dubchak I.L."/>
            <person name="Garbelotto M."/>
            <person name="Gijzen M."/>
            <person name="Gordon S.G."/>
            <person name="Govers F."/>
            <person name="Grunwald N.J."/>
            <person name="Huang W."/>
            <person name="Ivors K.L."/>
            <person name="Jones R.W."/>
            <person name="Kamoun S."/>
            <person name="Krampis K."/>
            <person name="Lamour K.H."/>
            <person name="Lee M.K."/>
            <person name="McDonald W.H."/>
            <person name="Medina M."/>
            <person name="Meijer H.J."/>
            <person name="Nordberg E.K."/>
            <person name="Maclean D.J."/>
            <person name="Ospina-Giraldo M.D."/>
            <person name="Morris P.F."/>
            <person name="Phuntumart V."/>
            <person name="Putnam N.H."/>
            <person name="Rash S."/>
            <person name="Rose J.K."/>
            <person name="Sakihama Y."/>
            <person name="Salamov A.A."/>
            <person name="Savidor A."/>
            <person name="Scheuring C.F."/>
            <person name="Smith B.M."/>
            <person name="Sobral B.W."/>
            <person name="Terry A."/>
            <person name="Torto-Alalibo T.A."/>
            <person name="Win J."/>
            <person name="Xu Z."/>
            <person name="Zhang H."/>
            <person name="Grigoriev I.V."/>
            <person name="Rokhsar D.S."/>
            <person name="Boore J.L."/>
        </authorList>
    </citation>
    <scope>NUCLEOTIDE SEQUENCE [LARGE SCALE GENOMIC DNA]</scope>
    <source>
        <strain evidence="2 3">P6497</strain>
    </source>
</reference>
<evidence type="ECO:0000313" key="2">
    <source>
        <dbReference type="EMBL" id="EGZ19255.1"/>
    </source>
</evidence>
<keyword evidence="3" id="KW-1185">Reference proteome</keyword>
<feature type="transmembrane region" description="Helical" evidence="1">
    <location>
        <begin position="141"/>
        <end position="161"/>
    </location>
</feature>
<gene>
    <name evidence="2" type="ORF">PHYSODRAFT_439140</name>
</gene>
<keyword evidence="1" id="KW-0472">Membrane</keyword>
<feature type="transmembrane region" description="Helical" evidence="1">
    <location>
        <begin position="12"/>
        <end position="35"/>
    </location>
</feature>
<dbReference type="AlphaFoldDB" id="G4Z2B1"/>
<feature type="non-terminal residue" evidence="2">
    <location>
        <position position="200"/>
    </location>
</feature>
<dbReference type="EMBL" id="JH159153">
    <property type="protein sequence ID" value="EGZ19255.1"/>
    <property type="molecule type" value="Genomic_DNA"/>
</dbReference>
<sequence length="200" mass="22576">MVALLYSCTIALVAIPLAPTTALLVLLLHVVNFKFDKFILMYLQKKPANPWGAKDAGSFFIKFYFCTVLIFLGFTHFFLLNTQSSYFLTGSECSVGYPLCICEYACGPFVDVAMGYTPLLNYITSSGVASAFYSLILGNNFVPWTLLFIFLLVIFFLRNSITVYIMTALQREQDVALTFSSLRRKVKQLENRLRLQKMGG</sequence>
<dbReference type="Proteomes" id="UP000002640">
    <property type="component" value="Unassembled WGS sequence"/>
</dbReference>
<accession>G4Z2B1</accession>
<dbReference type="STRING" id="1094619.G4Z2B1"/>
<protein>
    <submittedName>
        <fullName evidence="2">Uncharacterized protein</fullName>
    </submittedName>
</protein>
<dbReference type="GeneID" id="20652605"/>